<dbReference type="AlphaFoldDB" id="A0A4Z2FRL9"/>
<protein>
    <submittedName>
        <fullName evidence="1">Uncharacterized protein</fullName>
    </submittedName>
</protein>
<dbReference type="Proteomes" id="UP000314294">
    <property type="component" value="Unassembled WGS sequence"/>
</dbReference>
<reference evidence="1 2" key="1">
    <citation type="submission" date="2019-03" db="EMBL/GenBank/DDBJ databases">
        <title>First draft genome of Liparis tanakae, snailfish: a comprehensive survey of snailfish specific genes.</title>
        <authorList>
            <person name="Kim W."/>
            <person name="Song I."/>
            <person name="Jeong J.-H."/>
            <person name="Kim D."/>
            <person name="Kim S."/>
            <person name="Ryu S."/>
            <person name="Song J.Y."/>
            <person name="Lee S.K."/>
        </authorList>
    </citation>
    <scope>NUCLEOTIDE SEQUENCE [LARGE SCALE GENOMIC DNA]</scope>
    <source>
        <tissue evidence="1">Muscle</tissue>
    </source>
</reference>
<accession>A0A4Z2FRL9</accession>
<organism evidence="1 2">
    <name type="scientific">Liparis tanakae</name>
    <name type="common">Tanaka's snailfish</name>
    <dbReference type="NCBI Taxonomy" id="230148"/>
    <lineage>
        <taxon>Eukaryota</taxon>
        <taxon>Metazoa</taxon>
        <taxon>Chordata</taxon>
        <taxon>Craniata</taxon>
        <taxon>Vertebrata</taxon>
        <taxon>Euteleostomi</taxon>
        <taxon>Actinopterygii</taxon>
        <taxon>Neopterygii</taxon>
        <taxon>Teleostei</taxon>
        <taxon>Neoteleostei</taxon>
        <taxon>Acanthomorphata</taxon>
        <taxon>Eupercaria</taxon>
        <taxon>Perciformes</taxon>
        <taxon>Cottioidei</taxon>
        <taxon>Cottales</taxon>
        <taxon>Liparidae</taxon>
        <taxon>Liparis</taxon>
    </lineage>
</organism>
<evidence type="ECO:0000313" key="1">
    <source>
        <dbReference type="EMBL" id="TNN43799.1"/>
    </source>
</evidence>
<gene>
    <name evidence="1" type="ORF">EYF80_046006</name>
</gene>
<name>A0A4Z2FRL9_9TELE</name>
<keyword evidence="2" id="KW-1185">Reference proteome</keyword>
<sequence>MKNAFPLHPASSCLALPRPLESFFLQLLELTSSQGKVHLGEQRVARQISQKMALVQILLDLQADAAYFG</sequence>
<evidence type="ECO:0000313" key="2">
    <source>
        <dbReference type="Proteomes" id="UP000314294"/>
    </source>
</evidence>
<proteinExistence type="predicted"/>
<comment type="caution">
    <text evidence="1">The sequence shown here is derived from an EMBL/GenBank/DDBJ whole genome shotgun (WGS) entry which is preliminary data.</text>
</comment>
<dbReference type="EMBL" id="SRLO01000944">
    <property type="protein sequence ID" value="TNN43799.1"/>
    <property type="molecule type" value="Genomic_DNA"/>
</dbReference>